<name>A0A0G1GKL6_9BACT</name>
<evidence type="ECO:0000259" key="3">
    <source>
        <dbReference type="PROSITE" id="PS51462"/>
    </source>
</evidence>
<accession>A0A0G1GKL6</accession>
<dbReference type="EMBL" id="LCHM01000052">
    <property type="protein sequence ID" value="KKT35506.1"/>
    <property type="molecule type" value="Genomic_DNA"/>
</dbReference>
<dbReference type="InterPro" id="IPR020476">
    <property type="entry name" value="Nudix_hydrolase"/>
</dbReference>
<dbReference type="AlphaFoldDB" id="A0A0G1GKL6"/>
<protein>
    <submittedName>
        <fullName evidence="4">NUDIX hydrolase</fullName>
    </submittedName>
</protein>
<dbReference type="PRINTS" id="PR00502">
    <property type="entry name" value="NUDIXFAMILY"/>
</dbReference>
<evidence type="ECO:0000256" key="1">
    <source>
        <dbReference type="ARBA" id="ARBA00022801"/>
    </source>
</evidence>
<sequence>MITCTLENDKRAYLRHIVVHAIVEKSGCLLLVKRSLNISESGKWALPGGFLDRDETLEKGIMRELCEETGWDGVVVSLFRINSNPNRPHEDRQNIAVEYIIKPIREIGIPDNESSEVAWVPIEKLPPVSAGRRMAFDHGKTIQLYLQYREKPFPLPLLV</sequence>
<dbReference type="SUPFAM" id="SSF55811">
    <property type="entry name" value="Nudix"/>
    <property type="match status" value="1"/>
</dbReference>
<dbReference type="PROSITE" id="PS00893">
    <property type="entry name" value="NUDIX_BOX"/>
    <property type="match status" value="1"/>
</dbReference>
<dbReference type="InterPro" id="IPR015797">
    <property type="entry name" value="NUDIX_hydrolase-like_dom_sf"/>
</dbReference>
<evidence type="ECO:0000256" key="2">
    <source>
        <dbReference type="RuleBase" id="RU003476"/>
    </source>
</evidence>
<reference evidence="4 5" key="1">
    <citation type="journal article" date="2015" name="Nature">
        <title>rRNA introns, odd ribosomes, and small enigmatic genomes across a large radiation of phyla.</title>
        <authorList>
            <person name="Brown C.T."/>
            <person name="Hug L.A."/>
            <person name="Thomas B.C."/>
            <person name="Sharon I."/>
            <person name="Castelle C.J."/>
            <person name="Singh A."/>
            <person name="Wilkins M.J."/>
            <person name="Williams K.H."/>
            <person name="Banfield J.F."/>
        </authorList>
    </citation>
    <scope>NUCLEOTIDE SEQUENCE [LARGE SCALE GENOMIC DNA]</scope>
</reference>
<dbReference type="InterPro" id="IPR000086">
    <property type="entry name" value="NUDIX_hydrolase_dom"/>
</dbReference>
<proteinExistence type="inferred from homology"/>
<dbReference type="InterPro" id="IPR020084">
    <property type="entry name" value="NUDIX_hydrolase_CS"/>
</dbReference>
<dbReference type="Pfam" id="PF00293">
    <property type="entry name" value="NUDIX"/>
    <property type="match status" value="1"/>
</dbReference>
<dbReference type="PANTHER" id="PTHR43736">
    <property type="entry name" value="ADP-RIBOSE PYROPHOSPHATASE"/>
    <property type="match status" value="1"/>
</dbReference>
<dbReference type="Gene3D" id="3.90.79.10">
    <property type="entry name" value="Nucleoside Triphosphate Pyrophosphohydrolase"/>
    <property type="match status" value="1"/>
</dbReference>
<comment type="similarity">
    <text evidence="2">Belongs to the Nudix hydrolase family.</text>
</comment>
<dbReference type="Proteomes" id="UP000034617">
    <property type="component" value="Unassembled WGS sequence"/>
</dbReference>
<dbReference type="PROSITE" id="PS51462">
    <property type="entry name" value="NUDIX"/>
    <property type="match status" value="1"/>
</dbReference>
<comment type="caution">
    <text evidence="4">The sequence shown here is derived from an EMBL/GenBank/DDBJ whole genome shotgun (WGS) entry which is preliminary data.</text>
</comment>
<evidence type="ECO:0000313" key="4">
    <source>
        <dbReference type="EMBL" id="KKT35506.1"/>
    </source>
</evidence>
<dbReference type="CDD" id="cd18873">
    <property type="entry name" value="NUDIX_NadM_like"/>
    <property type="match status" value="1"/>
</dbReference>
<keyword evidence="1 2" id="KW-0378">Hydrolase</keyword>
<organism evidence="4 5">
    <name type="scientific">Candidatus Gottesmanbacteria bacterium GW2011_GWB1_44_11c</name>
    <dbReference type="NCBI Taxonomy" id="1618447"/>
    <lineage>
        <taxon>Bacteria</taxon>
        <taxon>Candidatus Gottesmaniibacteriota</taxon>
    </lineage>
</organism>
<dbReference type="GO" id="GO:0016787">
    <property type="term" value="F:hydrolase activity"/>
    <property type="evidence" value="ECO:0007669"/>
    <property type="project" value="UniProtKB-KW"/>
</dbReference>
<gene>
    <name evidence="4" type="ORF">UW22_C0052G0004</name>
</gene>
<evidence type="ECO:0000313" key="5">
    <source>
        <dbReference type="Proteomes" id="UP000034617"/>
    </source>
</evidence>
<feature type="domain" description="Nudix hydrolase" evidence="3">
    <location>
        <begin position="14"/>
        <end position="146"/>
    </location>
</feature>
<dbReference type="PANTHER" id="PTHR43736:SF1">
    <property type="entry name" value="DIHYDRONEOPTERIN TRIPHOSPHATE DIPHOSPHATASE"/>
    <property type="match status" value="1"/>
</dbReference>